<dbReference type="GO" id="GO:0008270">
    <property type="term" value="F:zinc ion binding"/>
    <property type="evidence" value="ECO:0007669"/>
    <property type="project" value="UniProtKB-KW"/>
</dbReference>
<evidence type="ECO:0000313" key="6">
    <source>
        <dbReference type="EMBL" id="KAH9365905.1"/>
    </source>
</evidence>
<dbReference type="OrthoDB" id="4788989at2759"/>
<dbReference type="PROSITE" id="PS50089">
    <property type="entry name" value="ZF_RING_2"/>
    <property type="match status" value="1"/>
</dbReference>
<reference evidence="6 7" key="1">
    <citation type="journal article" date="2020" name="Cell">
        <title>Large-Scale Comparative Analyses of Tick Genomes Elucidate Their Genetic Diversity and Vector Capacities.</title>
        <authorList>
            <consortium name="Tick Genome and Microbiome Consortium (TIGMIC)"/>
            <person name="Jia N."/>
            <person name="Wang J."/>
            <person name="Shi W."/>
            <person name="Du L."/>
            <person name="Sun Y."/>
            <person name="Zhan W."/>
            <person name="Jiang J.F."/>
            <person name="Wang Q."/>
            <person name="Zhang B."/>
            <person name="Ji P."/>
            <person name="Bell-Sakyi L."/>
            <person name="Cui X.M."/>
            <person name="Yuan T.T."/>
            <person name="Jiang B.G."/>
            <person name="Yang W.F."/>
            <person name="Lam T.T."/>
            <person name="Chang Q.C."/>
            <person name="Ding S.J."/>
            <person name="Wang X.J."/>
            <person name="Zhu J.G."/>
            <person name="Ruan X.D."/>
            <person name="Zhao L."/>
            <person name="Wei J.T."/>
            <person name="Ye R.Z."/>
            <person name="Que T.C."/>
            <person name="Du C.H."/>
            <person name="Zhou Y.H."/>
            <person name="Cheng J.X."/>
            <person name="Dai P.F."/>
            <person name="Guo W.B."/>
            <person name="Han X.H."/>
            <person name="Huang E.J."/>
            <person name="Li L.F."/>
            <person name="Wei W."/>
            <person name="Gao Y.C."/>
            <person name="Liu J.Z."/>
            <person name="Shao H.Z."/>
            <person name="Wang X."/>
            <person name="Wang C.C."/>
            <person name="Yang T.C."/>
            <person name="Huo Q.B."/>
            <person name="Li W."/>
            <person name="Chen H.Y."/>
            <person name="Chen S.E."/>
            <person name="Zhou L.G."/>
            <person name="Ni X.B."/>
            <person name="Tian J.H."/>
            <person name="Sheng Y."/>
            <person name="Liu T."/>
            <person name="Pan Y.S."/>
            <person name="Xia L.Y."/>
            <person name="Li J."/>
            <person name="Zhao F."/>
            <person name="Cao W.C."/>
        </authorList>
    </citation>
    <scope>NUCLEOTIDE SEQUENCE [LARGE SCALE GENOMIC DNA]</scope>
    <source>
        <strain evidence="6">HaeL-2018</strain>
    </source>
</reference>
<keyword evidence="7" id="KW-1185">Reference proteome</keyword>
<gene>
    <name evidence="6" type="ORF">HPB48_015262</name>
</gene>
<organism evidence="6 7">
    <name type="scientific">Haemaphysalis longicornis</name>
    <name type="common">Bush tick</name>
    <dbReference type="NCBI Taxonomy" id="44386"/>
    <lineage>
        <taxon>Eukaryota</taxon>
        <taxon>Metazoa</taxon>
        <taxon>Ecdysozoa</taxon>
        <taxon>Arthropoda</taxon>
        <taxon>Chelicerata</taxon>
        <taxon>Arachnida</taxon>
        <taxon>Acari</taxon>
        <taxon>Parasitiformes</taxon>
        <taxon>Ixodida</taxon>
        <taxon>Ixodoidea</taxon>
        <taxon>Ixodidae</taxon>
        <taxon>Haemaphysalinae</taxon>
        <taxon>Haemaphysalis</taxon>
    </lineage>
</organism>
<evidence type="ECO:0000313" key="7">
    <source>
        <dbReference type="Proteomes" id="UP000821853"/>
    </source>
</evidence>
<dbReference type="SUPFAM" id="SSF57850">
    <property type="entry name" value="RING/U-box"/>
    <property type="match status" value="1"/>
</dbReference>
<evidence type="ECO:0000256" key="4">
    <source>
        <dbReference type="PROSITE-ProRule" id="PRU00175"/>
    </source>
</evidence>
<keyword evidence="2 4" id="KW-0863">Zinc-finger</keyword>
<evidence type="ECO:0000259" key="5">
    <source>
        <dbReference type="PROSITE" id="PS50089"/>
    </source>
</evidence>
<dbReference type="InterPro" id="IPR017907">
    <property type="entry name" value="Znf_RING_CS"/>
</dbReference>
<evidence type="ECO:0000256" key="1">
    <source>
        <dbReference type="ARBA" id="ARBA00022723"/>
    </source>
</evidence>
<feature type="domain" description="RING-type" evidence="5">
    <location>
        <begin position="34"/>
        <end position="73"/>
    </location>
</feature>
<dbReference type="InterPro" id="IPR001841">
    <property type="entry name" value="Znf_RING"/>
</dbReference>
<dbReference type="PROSITE" id="PS00518">
    <property type="entry name" value="ZF_RING_1"/>
    <property type="match status" value="1"/>
</dbReference>
<evidence type="ECO:0000256" key="2">
    <source>
        <dbReference type="ARBA" id="ARBA00022771"/>
    </source>
</evidence>
<accession>A0A9J6FUG2</accession>
<comment type="caution">
    <text evidence="6">The sequence shown here is derived from an EMBL/GenBank/DDBJ whole genome shotgun (WGS) entry which is preliminary data.</text>
</comment>
<proteinExistence type="predicted"/>
<dbReference type="InterPro" id="IPR013083">
    <property type="entry name" value="Znf_RING/FYVE/PHD"/>
</dbReference>
<dbReference type="Gene3D" id="3.30.40.10">
    <property type="entry name" value="Zinc/RING finger domain, C3HC4 (zinc finger)"/>
    <property type="match status" value="1"/>
</dbReference>
<dbReference type="EMBL" id="JABSTR010000003">
    <property type="protein sequence ID" value="KAH9365905.1"/>
    <property type="molecule type" value="Genomic_DNA"/>
</dbReference>
<keyword evidence="3" id="KW-0862">Zinc</keyword>
<sequence>MAHDGQEYVLVGYSEYLERRPLKFVEPIPAALICSACGNVSRSTFYLLCGHILCEQCYMSSATTSQCVCPLDNEVSVTDDVTNKKYPAEKLLRRKVRREGGCVRA</sequence>
<dbReference type="VEuPathDB" id="VectorBase:HLOH_045489"/>
<evidence type="ECO:0000256" key="3">
    <source>
        <dbReference type="ARBA" id="ARBA00022833"/>
    </source>
</evidence>
<keyword evidence="1" id="KW-0479">Metal-binding</keyword>
<protein>
    <recommendedName>
        <fullName evidence="5">RING-type domain-containing protein</fullName>
    </recommendedName>
</protein>
<dbReference type="AlphaFoldDB" id="A0A9J6FUG2"/>
<name>A0A9J6FUG2_HAELO</name>
<dbReference type="Proteomes" id="UP000821853">
    <property type="component" value="Unassembled WGS sequence"/>
</dbReference>